<evidence type="ECO:0000313" key="3">
    <source>
        <dbReference type="Proteomes" id="UP000248557"/>
    </source>
</evidence>
<sequence length="115" mass="12345">MLNIAGDFGLNKNFTITAKVKDYKNNPINNGMVSIEIDGDKQVLNLVNGSVELITSINTPGDHVITATYLGDDNYNPSSATETITLNKVNTTTMLNIAGDIGLNKNITITAMVKD</sequence>
<dbReference type="InterPro" id="IPR032109">
    <property type="entry name" value="Big_3_5"/>
</dbReference>
<gene>
    <name evidence="2" type="ORF">CA615_08050</name>
</gene>
<protein>
    <recommendedName>
        <fullName evidence="1">Bacterial Ig-like domain-containing protein</fullName>
    </recommendedName>
</protein>
<dbReference type="InterPro" id="IPR013783">
    <property type="entry name" value="Ig-like_fold"/>
</dbReference>
<dbReference type="InterPro" id="IPR008964">
    <property type="entry name" value="Invasin/intimin_cell_adhesion"/>
</dbReference>
<proteinExistence type="predicted"/>
<dbReference type="Gene3D" id="2.60.40.10">
    <property type="entry name" value="Immunoglobulins"/>
    <property type="match status" value="1"/>
</dbReference>
<dbReference type="AlphaFoldDB" id="A0A328Q067"/>
<comment type="caution">
    <text evidence="2">The sequence shown here is derived from an EMBL/GenBank/DDBJ whole genome shotgun (WGS) entry which is preliminary data.</text>
</comment>
<evidence type="ECO:0000259" key="1">
    <source>
        <dbReference type="Pfam" id="PF16640"/>
    </source>
</evidence>
<dbReference type="SUPFAM" id="SSF49373">
    <property type="entry name" value="Invasin/intimin cell-adhesion fragments"/>
    <property type="match status" value="1"/>
</dbReference>
<name>A0A328Q067_9EURY</name>
<accession>A0A328Q067</accession>
<dbReference type="Proteomes" id="UP000248557">
    <property type="component" value="Unassembled WGS sequence"/>
</dbReference>
<dbReference type="EMBL" id="NGJK01000111">
    <property type="protein sequence ID" value="RAP02334.1"/>
    <property type="molecule type" value="Genomic_DNA"/>
</dbReference>
<feature type="domain" description="Bacterial Ig-like" evidence="1">
    <location>
        <begin position="11"/>
        <end position="85"/>
    </location>
</feature>
<organism evidence="2 3">
    <name type="scientific">Methanosphaera stadtmanae</name>
    <dbReference type="NCBI Taxonomy" id="2317"/>
    <lineage>
        <taxon>Archaea</taxon>
        <taxon>Methanobacteriati</taxon>
        <taxon>Methanobacteriota</taxon>
        <taxon>Methanomada group</taxon>
        <taxon>Methanobacteria</taxon>
        <taxon>Methanobacteriales</taxon>
        <taxon>Methanobacteriaceae</taxon>
        <taxon>Methanosphaera</taxon>
    </lineage>
</organism>
<dbReference type="Pfam" id="PF16640">
    <property type="entry name" value="Big_3_5"/>
    <property type="match status" value="1"/>
</dbReference>
<evidence type="ECO:0000313" key="2">
    <source>
        <dbReference type="EMBL" id="RAP02334.1"/>
    </source>
</evidence>
<reference evidence="2 3" key="1">
    <citation type="submission" date="2017-05" db="EMBL/GenBank/DDBJ databases">
        <title>Host range expansion of the Methanosphaera genus to humans and monogastric animals involves recent and extensive reduction in genome content.</title>
        <authorList>
            <person name="Hoedt E.C."/>
            <person name="Volmer J.G."/>
            <person name="Parks D.H."/>
            <person name="Rosewarne C.P."/>
            <person name="Denman S.E."/>
            <person name="Mcsweeney C.S."/>
            <person name="O Cuiv P."/>
            <person name="Hugenholtz P."/>
            <person name="Tyson G.W."/>
            <person name="Morrison M."/>
        </authorList>
    </citation>
    <scope>NUCLEOTIDE SEQUENCE [LARGE SCALE GENOMIC DNA]</scope>
    <source>
        <strain evidence="2 3">PA5</strain>
    </source>
</reference>
<feature type="non-terminal residue" evidence="2">
    <location>
        <position position="115"/>
    </location>
</feature>